<organism evidence="1 2">
    <name type="scientific">Rhabditophanes sp. KR3021</name>
    <dbReference type="NCBI Taxonomy" id="114890"/>
    <lineage>
        <taxon>Eukaryota</taxon>
        <taxon>Metazoa</taxon>
        <taxon>Ecdysozoa</taxon>
        <taxon>Nematoda</taxon>
        <taxon>Chromadorea</taxon>
        <taxon>Rhabditida</taxon>
        <taxon>Tylenchina</taxon>
        <taxon>Panagrolaimomorpha</taxon>
        <taxon>Strongyloidoidea</taxon>
        <taxon>Alloionematidae</taxon>
        <taxon>Rhabditophanes</taxon>
    </lineage>
</organism>
<accession>A0AC35TVQ4</accession>
<evidence type="ECO:0000313" key="2">
    <source>
        <dbReference type="WBParaSite" id="RSKR_0000478000.1"/>
    </source>
</evidence>
<proteinExistence type="predicted"/>
<evidence type="ECO:0000313" key="1">
    <source>
        <dbReference type="Proteomes" id="UP000095286"/>
    </source>
</evidence>
<reference evidence="2" key="1">
    <citation type="submission" date="2016-11" db="UniProtKB">
        <authorList>
            <consortium name="WormBaseParasite"/>
        </authorList>
    </citation>
    <scope>IDENTIFICATION</scope>
    <source>
        <strain evidence="2">KR3021</strain>
    </source>
</reference>
<name>A0AC35TVQ4_9BILA</name>
<dbReference type="WBParaSite" id="RSKR_0000478000.1">
    <property type="protein sequence ID" value="RSKR_0000478000.1"/>
    <property type="gene ID" value="RSKR_0000478000"/>
</dbReference>
<protein>
    <submittedName>
        <fullName evidence="2">Glyco_hydro_19_cat domain-containing protein</fullName>
    </submittedName>
</protein>
<dbReference type="Proteomes" id="UP000095286">
    <property type="component" value="Unplaced"/>
</dbReference>
<sequence>MQTDTLKYILIAIMLITCMFFGLIPIKIIKSLLQHDGIACSGHKHRTSKIPALIISLLTCFSGGIFLAILFLDLYPDANKALSIVKSHGSWSTNYPIVEVIILIGYISIHLLEYVSHKIGHVHSHHDQTILTRNPQIMDIPNYQSTAPRRQTQSECEIHAEGHSITNVPFSNDERKKIIKTLSFIFALMLHSSLEGMAFGVQPNPTSIISLFFGLIVHKAVVAFSVGVRLMRCHHDKPLLVVFLVTIFAMMTPIFGVIGILIQDSAVDELVKNQLSTILIGFAIGTFLYITFHELLAPEHENEENKFAKIVSCFVGILIISIVMIFSCAKARDPLKLPRAPIEKWFTRRMFNDLFPKANLGQGPHECFPYSYNAFIISARYFPKFGSGITNVRALKKEEVQRRDVAAYFAHIIQETGENRYDYLNETSLTEEQALKCFYQGGLYHWFEGGVGPNITSSNKMYTVNDGEACHSKGRYCSETAEAKFWSRCNGQNVTIAGEQLYKGCYFGRGPLQLSWNYNYGRFQYWLYTQNIKVDLLKEPNLVMTKMDPPLAMLASLYFYMTPSPPKPSMHSIITGSWVTTNENKKAGYKDSVFGPTSLVINNECTGEQKEEILGSAGENRRIKAYKWFCEYFKVRPGNERALSCRTMPQGFDLLSHNHSWQPNWSTTWKSSPCDCIPTQYSGALAYFDPKIYGYDYEELNENNRLRCVFSIYKNPKRFNMDESNSPCLKHKVKLRLSKYGIDSS</sequence>